<keyword evidence="3 5" id="KW-0808">Transferase</keyword>
<dbReference type="EC" id="2.3.2.27" evidence="5"/>
<dbReference type="GO" id="GO:0061630">
    <property type="term" value="F:ubiquitin protein ligase activity"/>
    <property type="evidence" value="ECO:0007669"/>
    <property type="project" value="UniProtKB-UniRule"/>
</dbReference>
<feature type="region of interest" description="Disordered" evidence="6">
    <location>
        <begin position="1"/>
        <end position="52"/>
    </location>
</feature>
<dbReference type="PANTHER" id="PTHR12622">
    <property type="entry name" value="DELTEX-RELATED"/>
    <property type="match status" value="1"/>
</dbReference>
<feature type="compositionally biased region" description="Polar residues" evidence="6">
    <location>
        <begin position="30"/>
        <end position="52"/>
    </location>
</feature>
<evidence type="ECO:0000256" key="4">
    <source>
        <dbReference type="ARBA" id="ARBA00022723"/>
    </source>
</evidence>
<keyword evidence="8" id="KW-0012">Acyltransferase</keyword>
<evidence type="ECO:0000259" key="7">
    <source>
        <dbReference type="Pfam" id="PF18102"/>
    </source>
</evidence>
<evidence type="ECO:0000256" key="2">
    <source>
        <dbReference type="ARBA" id="ARBA00004906"/>
    </source>
</evidence>
<protein>
    <recommendedName>
        <fullName evidence="5">E3 ubiquitin-protein ligase</fullName>
        <ecNumber evidence="5">2.3.2.27</ecNumber>
    </recommendedName>
</protein>
<comment type="catalytic activity">
    <reaction evidence="1 5">
        <text>S-ubiquitinyl-[E2 ubiquitin-conjugating enzyme]-L-cysteine + [acceptor protein]-L-lysine = [E2 ubiquitin-conjugating enzyme]-L-cysteine + N(6)-ubiquitinyl-[acceptor protein]-L-lysine.</text>
        <dbReference type="EC" id="2.3.2.27"/>
    </reaction>
</comment>
<dbReference type="GO" id="GO:0007219">
    <property type="term" value="P:Notch signaling pathway"/>
    <property type="evidence" value="ECO:0007669"/>
    <property type="project" value="InterPro"/>
</dbReference>
<keyword evidence="5" id="KW-0862">Zinc</keyword>
<proteinExistence type="inferred from homology"/>
<keyword evidence="4 5" id="KW-0479">Metal-binding</keyword>
<dbReference type="GO" id="GO:0016567">
    <property type="term" value="P:protein ubiquitination"/>
    <property type="evidence" value="ECO:0007669"/>
    <property type="project" value="UniProtKB-UniRule"/>
</dbReference>
<reference evidence="8" key="1">
    <citation type="submission" date="2021-03" db="EMBL/GenBank/DDBJ databases">
        <authorList>
            <person name="Bekaert M."/>
        </authorList>
    </citation>
    <scope>NUCLEOTIDE SEQUENCE</scope>
</reference>
<evidence type="ECO:0000256" key="1">
    <source>
        <dbReference type="ARBA" id="ARBA00000900"/>
    </source>
</evidence>
<dbReference type="Gene3D" id="3.30.390.130">
    <property type="match status" value="1"/>
</dbReference>
<feature type="compositionally biased region" description="Basic residues" evidence="6">
    <location>
        <begin position="1"/>
        <end position="12"/>
    </location>
</feature>
<dbReference type="AlphaFoldDB" id="A0A8S3V7H7"/>
<comment type="subcellular location">
    <subcellularLocation>
        <location evidence="5">Cytoplasm</location>
    </subcellularLocation>
</comment>
<comment type="pathway">
    <text evidence="2 5">Protein modification; protein ubiquitination.</text>
</comment>
<comment type="similarity">
    <text evidence="5">Belongs to the Deltex family.</text>
</comment>
<dbReference type="Pfam" id="PF18102">
    <property type="entry name" value="DTC"/>
    <property type="match status" value="1"/>
</dbReference>
<name>A0A8S3V7H7_MYTED</name>
<keyword evidence="5" id="KW-0963">Cytoplasm</keyword>
<keyword evidence="9" id="KW-1185">Reference proteome</keyword>
<evidence type="ECO:0000313" key="8">
    <source>
        <dbReference type="EMBL" id="CAG2250021.1"/>
    </source>
</evidence>
<dbReference type="InterPro" id="IPR039399">
    <property type="entry name" value="Deltex_C_sf"/>
</dbReference>
<accession>A0A8S3V7H7</accession>
<evidence type="ECO:0000313" key="9">
    <source>
        <dbReference type="Proteomes" id="UP000683360"/>
    </source>
</evidence>
<dbReference type="Proteomes" id="UP000683360">
    <property type="component" value="Unassembled WGS sequence"/>
</dbReference>
<evidence type="ECO:0000256" key="6">
    <source>
        <dbReference type="SAM" id="MobiDB-lite"/>
    </source>
</evidence>
<comment type="caution">
    <text evidence="8">The sequence shown here is derived from an EMBL/GenBank/DDBJ whole genome shotgun (WGS) entry which is preliminary data.</text>
</comment>
<dbReference type="CDD" id="cd09633">
    <property type="entry name" value="Deltex_C"/>
    <property type="match status" value="1"/>
</dbReference>
<feature type="compositionally biased region" description="Basic and acidic residues" evidence="6">
    <location>
        <begin position="13"/>
        <end position="24"/>
    </location>
</feature>
<dbReference type="GO" id="GO:0005737">
    <property type="term" value="C:cytoplasm"/>
    <property type="evidence" value="ECO:0007669"/>
    <property type="project" value="UniProtKB-SubCell"/>
</dbReference>
<evidence type="ECO:0000256" key="5">
    <source>
        <dbReference type="RuleBase" id="RU367105"/>
    </source>
</evidence>
<gene>
    <name evidence="8" type="ORF">MEDL_61759</name>
</gene>
<feature type="domain" description="Deltex C-terminal" evidence="7">
    <location>
        <begin position="95"/>
        <end position="226"/>
    </location>
</feature>
<dbReference type="InterPro" id="IPR039398">
    <property type="entry name" value="Deltex_fam"/>
</dbReference>
<organism evidence="8 9">
    <name type="scientific">Mytilus edulis</name>
    <name type="common">Blue mussel</name>
    <dbReference type="NCBI Taxonomy" id="6550"/>
    <lineage>
        <taxon>Eukaryota</taxon>
        <taxon>Metazoa</taxon>
        <taxon>Spiralia</taxon>
        <taxon>Lophotrochozoa</taxon>
        <taxon>Mollusca</taxon>
        <taxon>Bivalvia</taxon>
        <taxon>Autobranchia</taxon>
        <taxon>Pteriomorphia</taxon>
        <taxon>Mytilida</taxon>
        <taxon>Mytiloidea</taxon>
        <taxon>Mytilidae</taxon>
        <taxon>Mytilinae</taxon>
        <taxon>Mytilus</taxon>
    </lineage>
</organism>
<keyword evidence="5" id="KW-0863">Zinc-finger</keyword>
<dbReference type="EMBL" id="CAJPWZ010003024">
    <property type="protein sequence ID" value="CAG2250021.1"/>
    <property type="molecule type" value="Genomic_DNA"/>
</dbReference>
<dbReference type="GO" id="GO:0008270">
    <property type="term" value="F:zinc ion binding"/>
    <property type="evidence" value="ECO:0007669"/>
    <property type="project" value="UniProtKB-KW"/>
</dbReference>
<dbReference type="InterPro" id="IPR039396">
    <property type="entry name" value="Deltex_C"/>
</dbReference>
<evidence type="ECO:0000256" key="3">
    <source>
        <dbReference type="ARBA" id="ARBA00022679"/>
    </source>
</evidence>
<sequence length="231" mass="25845">MTNHFKSLHHFKDKGEDKAKKENEGLSEDQIGTNEQRSSTGDPSYEQSNSGKLWTTFKGGNVDDCVVCMDTPTEPRNLKVKPVCPTCGAIQGIVTGDQPLGTMNVYTSSMSVAGYPKDGRIEIEYYIYSGHQGKDHPEPGKRFESIKQTAFLPDNERGRKIAKMLEVAFKRKLVFTIGHSRTTGKQGVVTWNDIHHKTNPNPGTQYGYPDETYLDRVEDELTVKGVTEKDI</sequence>
<dbReference type="OrthoDB" id="6275406at2759"/>